<sequence>MNPLVVVRSGKQDARLLRVKGFQRKQSEPEVEKLSSHKTNQLLENAKHSIPRVSASPYAIDVVELGNASLSLSILLLLLLLLLPSILGSVVEAFRGRHGLDSVTILPLDKQNFSRAAKSLSEKKPGGGDSFSQFLKQWKPLDKRIQAVDGEIRSGSTDSWVGFWFYRLRSPLRVSHLHSPGSISTPQLPASLLPRWNSWTKKVGQGFFSNLALPRLQPRSDTM</sequence>
<gene>
    <name evidence="2" type="ORF">HUJ06_027739</name>
</gene>
<comment type="caution">
    <text evidence="2">The sequence shown here is derived from an EMBL/GenBank/DDBJ whole genome shotgun (WGS) entry which is preliminary data.</text>
</comment>
<keyword evidence="1" id="KW-0812">Transmembrane</keyword>
<keyword evidence="3" id="KW-1185">Reference proteome</keyword>
<reference evidence="2 3" key="1">
    <citation type="journal article" date="2020" name="Mol. Biol. Evol.">
        <title>Distinct Expression and Methylation Patterns for Genes with Different Fates following a Single Whole-Genome Duplication in Flowering Plants.</title>
        <authorList>
            <person name="Shi T."/>
            <person name="Rahmani R.S."/>
            <person name="Gugger P.F."/>
            <person name="Wang M."/>
            <person name="Li H."/>
            <person name="Zhang Y."/>
            <person name="Li Z."/>
            <person name="Wang Q."/>
            <person name="Van de Peer Y."/>
            <person name="Marchal K."/>
            <person name="Chen J."/>
        </authorList>
    </citation>
    <scope>NUCLEOTIDE SEQUENCE [LARGE SCALE GENOMIC DNA]</scope>
    <source>
        <tissue evidence="2">Leaf</tissue>
    </source>
</reference>
<name>A0A822Y3T5_NELNU</name>
<organism evidence="2 3">
    <name type="scientific">Nelumbo nucifera</name>
    <name type="common">Sacred lotus</name>
    <dbReference type="NCBI Taxonomy" id="4432"/>
    <lineage>
        <taxon>Eukaryota</taxon>
        <taxon>Viridiplantae</taxon>
        <taxon>Streptophyta</taxon>
        <taxon>Embryophyta</taxon>
        <taxon>Tracheophyta</taxon>
        <taxon>Spermatophyta</taxon>
        <taxon>Magnoliopsida</taxon>
        <taxon>Proteales</taxon>
        <taxon>Nelumbonaceae</taxon>
        <taxon>Nelumbo</taxon>
    </lineage>
</organism>
<evidence type="ECO:0000313" key="2">
    <source>
        <dbReference type="EMBL" id="DAD26271.1"/>
    </source>
</evidence>
<dbReference type="AlphaFoldDB" id="A0A822Y3T5"/>
<proteinExistence type="predicted"/>
<protein>
    <submittedName>
        <fullName evidence="2">Uncharacterized protein</fullName>
    </submittedName>
</protein>
<feature type="transmembrane region" description="Helical" evidence="1">
    <location>
        <begin position="70"/>
        <end position="91"/>
    </location>
</feature>
<dbReference type="EMBL" id="DUZY01000002">
    <property type="protein sequence ID" value="DAD26271.1"/>
    <property type="molecule type" value="Genomic_DNA"/>
</dbReference>
<dbReference type="Proteomes" id="UP000607653">
    <property type="component" value="Unassembled WGS sequence"/>
</dbReference>
<evidence type="ECO:0000256" key="1">
    <source>
        <dbReference type="SAM" id="Phobius"/>
    </source>
</evidence>
<keyword evidence="1" id="KW-1133">Transmembrane helix</keyword>
<keyword evidence="1" id="KW-0472">Membrane</keyword>
<accession>A0A822Y3T5</accession>
<evidence type="ECO:0000313" key="3">
    <source>
        <dbReference type="Proteomes" id="UP000607653"/>
    </source>
</evidence>